<protein>
    <submittedName>
        <fullName evidence="5">HMG (High mobility group) box domain-containing protein</fullName>
    </submittedName>
    <submittedName>
        <fullName evidence="6">MAT1-1-3</fullName>
    </submittedName>
</protein>
<evidence type="ECO:0000313" key="6">
    <source>
        <dbReference type="EMBL" id="PWI71021.1"/>
    </source>
</evidence>
<feature type="domain" description="HMG box" evidence="4">
    <location>
        <begin position="115"/>
        <end position="183"/>
    </location>
</feature>
<dbReference type="Proteomes" id="UP000245956">
    <property type="component" value="Unassembled WGS sequence"/>
</dbReference>
<dbReference type="PROSITE" id="PS50118">
    <property type="entry name" value="HMG_BOX_2"/>
    <property type="match status" value="1"/>
</dbReference>
<reference evidence="5 7" key="3">
    <citation type="submission" date="2016-01" db="EMBL/GenBank/DDBJ databases">
        <title>Biosynthesis of antibiotic leucinostatins and their inhibition on Phytophthora in bio-control Purpureocillium lilacinum.</title>
        <authorList>
            <person name="Wang G."/>
            <person name="Liu Z."/>
            <person name="Lin R."/>
            <person name="Li E."/>
            <person name="Mao Z."/>
            <person name="Ling J."/>
            <person name="Yin W."/>
            <person name="Xie B."/>
        </authorList>
    </citation>
    <scope>NUCLEOTIDE SEQUENCE [LARGE SCALE GENOMIC DNA]</scope>
    <source>
        <strain evidence="5">PLBJ-1</strain>
    </source>
</reference>
<dbReference type="InterPro" id="IPR050140">
    <property type="entry name" value="SRY-related_HMG-box_TF-like"/>
</dbReference>
<feature type="DNA-binding region" description="HMG box" evidence="3">
    <location>
        <begin position="115"/>
        <end position="183"/>
    </location>
</feature>
<dbReference type="SMART" id="SM00398">
    <property type="entry name" value="HMG"/>
    <property type="match status" value="1"/>
</dbReference>
<dbReference type="AlphaFoldDB" id="A0A179HAJ9"/>
<dbReference type="EMBL" id="LSBH01000001">
    <property type="protein sequence ID" value="OAQ86459.1"/>
    <property type="molecule type" value="Genomic_DNA"/>
</dbReference>
<reference evidence="6" key="1">
    <citation type="submission" date="2015-05" db="EMBL/GenBank/DDBJ databases">
        <authorList>
            <person name="Wang D.B."/>
            <person name="Wang M."/>
        </authorList>
    </citation>
    <scope>NUCLEOTIDE SEQUENCE</scope>
    <source>
        <strain evidence="6">36-1</strain>
    </source>
</reference>
<name>A0A179HAJ9_PURLI</name>
<keyword evidence="1 3" id="KW-0238">DNA-binding</keyword>
<dbReference type="GO" id="GO:0005634">
    <property type="term" value="C:nucleus"/>
    <property type="evidence" value="ECO:0007669"/>
    <property type="project" value="UniProtKB-UniRule"/>
</dbReference>
<evidence type="ECO:0000259" key="4">
    <source>
        <dbReference type="PROSITE" id="PS50118"/>
    </source>
</evidence>
<sequence length="204" mass="23305">MPVPLAVPVPDREGKTDAAMTFVYSDTDIHVLVSNTLHKRTVRHIAENFSRRMNEPVIVFLDAIHQKYRLVTWGEGCTLDPENMGAFVLHCDMSEREVTQPAPTATPSLTKEERIPRPCNSWILYRGHHAVQLKIQNPRFTAAQLSTRISTMWKAEPASEKAIWQQKAKEADRLHKEKYPDYKYTTSKRAKKRRVGGAVWAGPN</sequence>
<keyword evidence="3" id="KW-0539">Nucleus</keyword>
<dbReference type="PANTHER" id="PTHR10270">
    <property type="entry name" value="SOX TRANSCRIPTION FACTOR"/>
    <property type="match status" value="1"/>
</dbReference>
<keyword evidence="2" id="KW-0804">Transcription</keyword>
<accession>A0A179HAJ9</accession>
<evidence type="ECO:0000313" key="7">
    <source>
        <dbReference type="Proteomes" id="UP000078240"/>
    </source>
</evidence>
<dbReference type="Proteomes" id="UP000078240">
    <property type="component" value="Unassembled WGS sequence"/>
</dbReference>
<evidence type="ECO:0000313" key="8">
    <source>
        <dbReference type="Proteomes" id="UP000245956"/>
    </source>
</evidence>
<dbReference type="EMBL" id="LCWV01000008">
    <property type="protein sequence ID" value="PWI71021.1"/>
    <property type="molecule type" value="Genomic_DNA"/>
</dbReference>
<proteinExistence type="predicted"/>
<dbReference type="GO" id="GO:0000978">
    <property type="term" value="F:RNA polymerase II cis-regulatory region sequence-specific DNA binding"/>
    <property type="evidence" value="ECO:0007669"/>
    <property type="project" value="TreeGrafter"/>
</dbReference>
<dbReference type="CDD" id="cd01389">
    <property type="entry name" value="HMG-box_ROX1-like"/>
    <property type="match status" value="1"/>
</dbReference>
<evidence type="ECO:0000313" key="5">
    <source>
        <dbReference type="EMBL" id="OAQ86459.1"/>
    </source>
</evidence>
<dbReference type="InterPro" id="IPR036910">
    <property type="entry name" value="HMG_box_dom_sf"/>
</dbReference>
<evidence type="ECO:0000256" key="2">
    <source>
        <dbReference type="ARBA" id="ARBA00023163"/>
    </source>
</evidence>
<dbReference type="SUPFAM" id="SSF47095">
    <property type="entry name" value="HMG-box"/>
    <property type="match status" value="1"/>
</dbReference>
<evidence type="ECO:0000256" key="3">
    <source>
        <dbReference type="PROSITE-ProRule" id="PRU00267"/>
    </source>
</evidence>
<organism evidence="5 7">
    <name type="scientific">Purpureocillium lilacinum</name>
    <name type="common">Paecilomyces lilacinus</name>
    <dbReference type="NCBI Taxonomy" id="33203"/>
    <lineage>
        <taxon>Eukaryota</taxon>
        <taxon>Fungi</taxon>
        <taxon>Dikarya</taxon>
        <taxon>Ascomycota</taxon>
        <taxon>Pezizomycotina</taxon>
        <taxon>Sordariomycetes</taxon>
        <taxon>Hypocreomycetidae</taxon>
        <taxon>Hypocreales</taxon>
        <taxon>Ophiocordycipitaceae</taxon>
        <taxon>Purpureocillium</taxon>
    </lineage>
</organism>
<dbReference type="PANTHER" id="PTHR10270:SF161">
    <property type="entry name" value="SEX-DETERMINING REGION Y PROTEIN"/>
    <property type="match status" value="1"/>
</dbReference>
<dbReference type="GO" id="GO:0001228">
    <property type="term" value="F:DNA-binding transcription activator activity, RNA polymerase II-specific"/>
    <property type="evidence" value="ECO:0007669"/>
    <property type="project" value="TreeGrafter"/>
</dbReference>
<dbReference type="Gene3D" id="1.10.30.10">
    <property type="entry name" value="High mobility group box domain"/>
    <property type="match status" value="1"/>
</dbReference>
<dbReference type="Pfam" id="PF00505">
    <property type="entry name" value="HMG_box"/>
    <property type="match status" value="1"/>
</dbReference>
<dbReference type="InterPro" id="IPR009071">
    <property type="entry name" value="HMG_box_dom"/>
</dbReference>
<evidence type="ECO:0000256" key="1">
    <source>
        <dbReference type="ARBA" id="ARBA00023125"/>
    </source>
</evidence>
<dbReference type="GO" id="GO:0030154">
    <property type="term" value="P:cell differentiation"/>
    <property type="evidence" value="ECO:0007669"/>
    <property type="project" value="TreeGrafter"/>
</dbReference>
<gene>
    <name evidence="6" type="ORF">PCL_12389</name>
    <name evidence="5" type="ORF">VFPBJ_00499</name>
</gene>
<comment type="caution">
    <text evidence="5">The sequence shown here is derived from an EMBL/GenBank/DDBJ whole genome shotgun (WGS) entry which is preliminary data.</text>
</comment>
<reference evidence="6 8" key="2">
    <citation type="journal article" date="2016" name="Front. Microbiol.">
        <title>Genome and transcriptome sequences reveal the specific parasitism of the nematophagous Purpureocillium lilacinum 36-1.</title>
        <authorList>
            <person name="Xie J."/>
            <person name="Li S."/>
            <person name="Mo C."/>
            <person name="Xiao X."/>
            <person name="Peng D."/>
            <person name="Wang G."/>
            <person name="Xiao Y."/>
        </authorList>
    </citation>
    <scope>NUCLEOTIDE SEQUENCE [LARGE SCALE GENOMIC DNA]</scope>
    <source>
        <strain evidence="6 8">36-1</strain>
    </source>
</reference>